<dbReference type="EMBL" id="UAVU01000010">
    <property type="protein sequence ID" value="SQC93225.1"/>
    <property type="molecule type" value="Genomic_DNA"/>
</dbReference>
<keyword evidence="1" id="KW-0732">Signal</keyword>
<evidence type="ECO:0000313" key="3">
    <source>
        <dbReference type="Proteomes" id="UP000251197"/>
    </source>
</evidence>
<accession>A0A2X3JEJ5</accession>
<name>A0A2X3JEJ5_9ENTR</name>
<evidence type="ECO:0008006" key="4">
    <source>
        <dbReference type="Google" id="ProtNLM"/>
    </source>
</evidence>
<evidence type="ECO:0000313" key="2">
    <source>
        <dbReference type="EMBL" id="SQC93225.1"/>
    </source>
</evidence>
<feature type="signal peptide" evidence="1">
    <location>
        <begin position="1"/>
        <end position="30"/>
    </location>
</feature>
<dbReference type="AlphaFoldDB" id="A0A2X3JEJ5"/>
<reference evidence="2 3" key="1">
    <citation type="submission" date="2018-06" db="EMBL/GenBank/DDBJ databases">
        <authorList>
            <consortium name="Pathogen Informatics"/>
            <person name="Doyle S."/>
        </authorList>
    </citation>
    <scope>NUCLEOTIDE SEQUENCE [LARGE SCALE GENOMIC DNA]</scope>
    <source>
        <strain evidence="2 3">NCTC12120</strain>
    </source>
</reference>
<sequence>MTMNNVMKKIFRPRVMTCALLLVASKGALATCSFMDSRFGPDDSVALSFGTVVVQRDTPVGTVVCQTRRLPRSVDVIISCSATPAALPRNGQ</sequence>
<organism evidence="2 3">
    <name type="scientific">Cedecea neteri</name>
    <dbReference type="NCBI Taxonomy" id="158822"/>
    <lineage>
        <taxon>Bacteria</taxon>
        <taxon>Pseudomonadati</taxon>
        <taxon>Pseudomonadota</taxon>
        <taxon>Gammaproteobacteria</taxon>
        <taxon>Enterobacterales</taxon>
        <taxon>Enterobacteriaceae</taxon>
        <taxon>Cedecea</taxon>
    </lineage>
</organism>
<dbReference type="Proteomes" id="UP000251197">
    <property type="component" value="Unassembled WGS sequence"/>
</dbReference>
<evidence type="ECO:0000256" key="1">
    <source>
        <dbReference type="SAM" id="SignalP"/>
    </source>
</evidence>
<gene>
    <name evidence="2" type="ORF">NCTC12120_06339</name>
</gene>
<feature type="chain" id="PRO_5016175262" description="Secreted protein" evidence="1">
    <location>
        <begin position="31"/>
        <end position="92"/>
    </location>
</feature>
<proteinExistence type="predicted"/>
<protein>
    <recommendedName>
        <fullName evidence="4">Secreted protein</fullName>
    </recommendedName>
</protein>